<keyword evidence="3" id="KW-1185">Reference proteome</keyword>
<evidence type="ECO:0000259" key="1">
    <source>
        <dbReference type="Pfam" id="PF00849"/>
    </source>
</evidence>
<proteinExistence type="predicted"/>
<dbReference type="SUPFAM" id="SSF55120">
    <property type="entry name" value="Pseudouridine synthase"/>
    <property type="match status" value="1"/>
</dbReference>
<dbReference type="EMBL" id="JBHRYN010000005">
    <property type="protein sequence ID" value="MFC3700406.1"/>
    <property type="molecule type" value="Genomic_DNA"/>
</dbReference>
<accession>A0ABV7WM63</accession>
<reference evidence="3" key="1">
    <citation type="journal article" date="2019" name="Int. J. Syst. Evol. Microbiol.">
        <title>The Global Catalogue of Microorganisms (GCM) 10K type strain sequencing project: providing services to taxonomists for standard genome sequencing and annotation.</title>
        <authorList>
            <consortium name="The Broad Institute Genomics Platform"/>
            <consortium name="The Broad Institute Genome Sequencing Center for Infectious Disease"/>
            <person name="Wu L."/>
            <person name="Ma J."/>
        </authorList>
    </citation>
    <scope>NUCLEOTIDE SEQUENCE [LARGE SCALE GENOMIC DNA]</scope>
    <source>
        <strain evidence="3">CECT 8288</strain>
    </source>
</reference>
<evidence type="ECO:0000313" key="3">
    <source>
        <dbReference type="Proteomes" id="UP001595710"/>
    </source>
</evidence>
<dbReference type="PANTHER" id="PTHR21600">
    <property type="entry name" value="MITOCHONDRIAL RNA PSEUDOURIDINE SYNTHASE"/>
    <property type="match status" value="1"/>
</dbReference>
<gene>
    <name evidence="2" type="ORF">ACFOND_02050</name>
</gene>
<sequence length="240" mass="27546">MNNLDIVFEDEDLLVVDKPAGLLMHPSWLDKREKDTLASRVKTYLNGAKVHTIHRLDRPTSGLVVIAKKDNVAKLLAAQFAERGVKKTYWAITRGFTPEHFIVNHELTEELDKIADKHASKDREAQTAITHFKRIGISSVNINVGRYPQGRYSLVECSPITGRKHQIRRHLKHERFPIIGDSKYGCRHNNQAAFEHLNMNSLALRAVRIEFIHPSTGLPISLETDKNSQWAQWFDRLGWQ</sequence>
<dbReference type="RefSeq" id="WP_290281729.1">
    <property type="nucleotide sequence ID" value="NZ_JAUFQI010000001.1"/>
</dbReference>
<dbReference type="InterPro" id="IPR006145">
    <property type="entry name" value="PsdUridine_synth_RsuA/RluA"/>
</dbReference>
<protein>
    <submittedName>
        <fullName evidence="2">Pseudouridine synthase</fullName>
    </submittedName>
</protein>
<feature type="domain" description="Pseudouridine synthase RsuA/RluA-like" evidence="1">
    <location>
        <begin position="12"/>
        <end position="173"/>
    </location>
</feature>
<dbReference type="InterPro" id="IPR050188">
    <property type="entry name" value="RluA_PseudoU_synthase"/>
</dbReference>
<organism evidence="2 3">
    <name type="scientific">Reinekea marina</name>
    <dbReference type="NCBI Taxonomy" id="1310421"/>
    <lineage>
        <taxon>Bacteria</taxon>
        <taxon>Pseudomonadati</taxon>
        <taxon>Pseudomonadota</taxon>
        <taxon>Gammaproteobacteria</taxon>
        <taxon>Oceanospirillales</taxon>
        <taxon>Saccharospirillaceae</taxon>
        <taxon>Reinekea</taxon>
    </lineage>
</organism>
<dbReference type="Gene3D" id="3.30.2350.10">
    <property type="entry name" value="Pseudouridine synthase"/>
    <property type="match status" value="1"/>
</dbReference>
<evidence type="ECO:0000313" key="2">
    <source>
        <dbReference type="EMBL" id="MFC3700406.1"/>
    </source>
</evidence>
<name>A0ABV7WM63_9GAMM</name>
<comment type="caution">
    <text evidence="2">The sequence shown here is derived from an EMBL/GenBank/DDBJ whole genome shotgun (WGS) entry which is preliminary data.</text>
</comment>
<dbReference type="InterPro" id="IPR006224">
    <property type="entry name" value="PsdUridine_synth_RluA-like_CS"/>
</dbReference>
<dbReference type="InterPro" id="IPR020103">
    <property type="entry name" value="PsdUridine_synth_cat_dom_sf"/>
</dbReference>
<dbReference type="Pfam" id="PF00849">
    <property type="entry name" value="PseudoU_synth_2"/>
    <property type="match status" value="1"/>
</dbReference>
<dbReference type="Proteomes" id="UP001595710">
    <property type="component" value="Unassembled WGS sequence"/>
</dbReference>
<dbReference type="PROSITE" id="PS01129">
    <property type="entry name" value="PSI_RLU"/>
    <property type="match status" value="1"/>
</dbReference>